<protein>
    <submittedName>
        <fullName evidence="1">Uncharacterized protein</fullName>
    </submittedName>
</protein>
<dbReference type="EMBL" id="CP059572">
    <property type="protein sequence ID" value="QXJ22872.1"/>
    <property type="molecule type" value="Genomic_DNA"/>
</dbReference>
<evidence type="ECO:0000313" key="1">
    <source>
        <dbReference type="EMBL" id="QXJ22872.1"/>
    </source>
</evidence>
<sequence length="119" mass="12742">MRQAFAHEAVVAMEIGEDIRAPGAAITVALCGHWEHEPPCPVAPHHTDARRSGGRVRLRVLFASEPAAEAGVRACIERALSECSLRGPDGVIAHWRLLEAQASVVRVGEAEHAARLVQG</sequence>
<gene>
    <name evidence="1" type="ORF">AGRA3207_003941</name>
</gene>
<reference evidence="1" key="1">
    <citation type="submission" date="2020-07" db="EMBL/GenBank/DDBJ databases">
        <authorList>
            <person name="Tarantini F.S."/>
            <person name="Hong K.W."/>
            <person name="Chan K.G."/>
        </authorList>
    </citation>
    <scope>NUCLEOTIDE SEQUENCE</scope>
    <source>
        <strain evidence="1">32-07</strain>
    </source>
</reference>
<dbReference type="Proteomes" id="UP001049518">
    <property type="component" value="Chromosome"/>
</dbReference>
<proteinExistence type="predicted"/>
<accession>A0ABX8QZJ9</accession>
<organism evidence="1 2">
    <name type="scientific">Actinomadura graeca</name>
    <dbReference type="NCBI Taxonomy" id="2750812"/>
    <lineage>
        <taxon>Bacteria</taxon>
        <taxon>Bacillati</taxon>
        <taxon>Actinomycetota</taxon>
        <taxon>Actinomycetes</taxon>
        <taxon>Streptosporangiales</taxon>
        <taxon>Thermomonosporaceae</taxon>
        <taxon>Actinomadura</taxon>
    </lineage>
</organism>
<keyword evidence="2" id="KW-1185">Reference proteome</keyword>
<name>A0ABX8QZJ9_9ACTN</name>
<evidence type="ECO:0000313" key="2">
    <source>
        <dbReference type="Proteomes" id="UP001049518"/>
    </source>
</evidence>